<evidence type="ECO:0000259" key="3">
    <source>
        <dbReference type="Pfam" id="PF03816"/>
    </source>
</evidence>
<feature type="signal peptide" evidence="2">
    <location>
        <begin position="1"/>
        <end position="25"/>
    </location>
</feature>
<gene>
    <name evidence="4" type="ORF">IAB73_10060</name>
</gene>
<proteinExistence type="inferred from homology"/>
<reference evidence="4" key="2">
    <citation type="journal article" date="2021" name="PeerJ">
        <title>Extensive microbial diversity within the chicken gut microbiome revealed by metagenomics and culture.</title>
        <authorList>
            <person name="Gilroy R."/>
            <person name="Ravi A."/>
            <person name="Getino M."/>
            <person name="Pursley I."/>
            <person name="Horton D.L."/>
            <person name="Alikhan N.F."/>
            <person name="Baker D."/>
            <person name="Gharbi K."/>
            <person name="Hall N."/>
            <person name="Watson M."/>
            <person name="Adriaenssens E.M."/>
            <person name="Foster-Nyarko E."/>
            <person name="Jarju S."/>
            <person name="Secka A."/>
            <person name="Antonio M."/>
            <person name="Oren A."/>
            <person name="Chaudhuri R.R."/>
            <person name="La Ragione R."/>
            <person name="Hildebrand F."/>
            <person name="Pallen M.J."/>
        </authorList>
    </citation>
    <scope>NUCLEOTIDE SEQUENCE</scope>
    <source>
        <strain evidence="4">ChiSxjej2B14-6234</strain>
    </source>
</reference>
<dbReference type="Pfam" id="PF03816">
    <property type="entry name" value="LytR_cpsA_psr"/>
    <property type="match status" value="1"/>
</dbReference>
<feature type="chain" id="PRO_5039708472" evidence="2">
    <location>
        <begin position="26"/>
        <end position="278"/>
    </location>
</feature>
<dbReference type="EMBL" id="DVFJ01000036">
    <property type="protein sequence ID" value="HIQ72534.1"/>
    <property type="molecule type" value="Genomic_DNA"/>
</dbReference>
<evidence type="ECO:0000256" key="1">
    <source>
        <dbReference type="ARBA" id="ARBA00006068"/>
    </source>
</evidence>
<feature type="domain" description="Cell envelope-related transcriptional attenuator" evidence="3">
    <location>
        <begin position="64"/>
        <end position="196"/>
    </location>
</feature>
<evidence type="ECO:0000313" key="4">
    <source>
        <dbReference type="EMBL" id="HIQ72534.1"/>
    </source>
</evidence>
<dbReference type="AlphaFoldDB" id="A0A9D0ZBJ4"/>
<comment type="similarity">
    <text evidence="1">Belongs to the LytR/CpsA/Psr (LCP) family.</text>
</comment>
<reference evidence="4" key="1">
    <citation type="submission" date="2020-10" db="EMBL/GenBank/DDBJ databases">
        <authorList>
            <person name="Gilroy R."/>
        </authorList>
    </citation>
    <scope>NUCLEOTIDE SEQUENCE</scope>
    <source>
        <strain evidence="4">ChiSxjej2B14-6234</strain>
    </source>
</reference>
<organism evidence="4 5">
    <name type="scientific">Candidatus Onthenecus intestinigallinarum</name>
    <dbReference type="NCBI Taxonomy" id="2840875"/>
    <lineage>
        <taxon>Bacteria</taxon>
        <taxon>Bacillati</taxon>
        <taxon>Bacillota</taxon>
        <taxon>Clostridia</taxon>
        <taxon>Eubacteriales</taxon>
        <taxon>Candidatus Onthenecus</taxon>
    </lineage>
</organism>
<dbReference type="Gene3D" id="3.40.630.190">
    <property type="entry name" value="LCP protein"/>
    <property type="match status" value="1"/>
</dbReference>
<dbReference type="PANTHER" id="PTHR33392">
    <property type="entry name" value="POLYISOPRENYL-TEICHOIC ACID--PEPTIDOGLYCAN TEICHOIC ACID TRANSFERASE TAGU"/>
    <property type="match status" value="1"/>
</dbReference>
<evidence type="ECO:0000256" key="2">
    <source>
        <dbReference type="SAM" id="SignalP"/>
    </source>
</evidence>
<sequence>MRFVKMLAACMLALCALWTAGPALADYSVVVDDSDLSLAQALPKSVQTVALFLTDRESSADVQTVLLASIDRESGRACMTDLRTDLIAEISQVGSIPLAKIYVLGGPNLMMKSINELLEMNVSSYVTLDVSSFVQIAESVGGMQMTLSAEEAAALGCAEGLQTLDGAQTMAYMRLPDEADAARSHQYKAVMQLLYQGTRDKNPFALMGLARKLMSTMTTNMGLMDMISLATTVMGGSEREEYMLPSTTPLTATEYEGMTAYTGDWTAIRQELHAFLFP</sequence>
<protein>
    <submittedName>
        <fullName evidence="4">LCP family protein</fullName>
    </submittedName>
</protein>
<dbReference type="Proteomes" id="UP000886887">
    <property type="component" value="Unassembled WGS sequence"/>
</dbReference>
<name>A0A9D0ZBJ4_9FIRM</name>
<dbReference type="InterPro" id="IPR004474">
    <property type="entry name" value="LytR_CpsA_psr"/>
</dbReference>
<comment type="caution">
    <text evidence="4">The sequence shown here is derived from an EMBL/GenBank/DDBJ whole genome shotgun (WGS) entry which is preliminary data.</text>
</comment>
<dbReference type="PANTHER" id="PTHR33392:SF6">
    <property type="entry name" value="POLYISOPRENYL-TEICHOIC ACID--PEPTIDOGLYCAN TEICHOIC ACID TRANSFERASE TAGU"/>
    <property type="match status" value="1"/>
</dbReference>
<accession>A0A9D0ZBJ4</accession>
<keyword evidence="2" id="KW-0732">Signal</keyword>
<dbReference type="InterPro" id="IPR050922">
    <property type="entry name" value="LytR/CpsA/Psr_CW_biosynth"/>
</dbReference>
<evidence type="ECO:0000313" key="5">
    <source>
        <dbReference type="Proteomes" id="UP000886887"/>
    </source>
</evidence>